<gene>
    <name evidence="2" type="ORF">FPOA_09880</name>
</gene>
<keyword evidence="1" id="KW-1133">Transmembrane helix</keyword>
<proteinExistence type="predicted"/>
<dbReference type="AlphaFoldDB" id="A0A1B8ACE5"/>
<sequence>MASVVHSWYGKAGNKHAYRTKPMKVDFSIIPQDRRRLAGSHLVQQSPATPCPFRHSRLNQKACTVNSLLLSNSTAGARLGSRLCLVVFALGLASLVPLFLVLVLVLSTVESDPECLGRLFFSHCPRLLSYLSTIFDWTFELNESCRQPTAPATATPV</sequence>
<keyword evidence="1" id="KW-0472">Membrane</keyword>
<feature type="transmembrane region" description="Helical" evidence="1">
    <location>
        <begin position="83"/>
        <end position="106"/>
    </location>
</feature>
<protein>
    <submittedName>
        <fullName evidence="2">Uncharacterized protein</fullName>
    </submittedName>
</protein>
<keyword evidence="3" id="KW-1185">Reference proteome</keyword>
<evidence type="ECO:0000256" key="1">
    <source>
        <dbReference type="SAM" id="Phobius"/>
    </source>
</evidence>
<dbReference type="Proteomes" id="UP000091967">
    <property type="component" value="Unassembled WGS sequence"/>
</dbReference>
<keyword evidence="1" id="KW-0812">Transmembrane</keyword>
<dbReference type="EMBL" id="LYXU01000004">
    <property type="protein sequence ID" value="OBS18153.1"/>
    <property type="molecule type" value="Genomic_DNA"/>
</dbReference>
<evidence type="ECO:0000313" key="3">
    <source>
        <dbReference type="Proteomes" id="UP000091967"/>
    </source>
</evidence>
<name>A0A1B8ACE5_FUSPO</name>
<accession>A0A1B8ACE5</accession>
<organism evidence="2 3">
    <name type="scientific">Fusarium poae</name>
    <dbReference type="NCBI Taxonomy" id="36050"/>
    <lineage>
        <taxon>Eukaryota</taxon>
        <taxon>Fungi</taxon>
        <taxon>Dikarya</taxon>
        <taxon>Ascomycota</taxon>
        <taxon>Pezizomycotina</taxon>
        <taxon>Sordariomycetes</taxon>
        <taxon>Hypocreomycetidae</taxon>
        <taxon>Hypocreales</taxon>
        <taxon>Nectriaceae</taxon>
        <taxon>Fusarium</taxon>
    </lineage>
</organism>
<comment type="caution">
    <text evidence="2">The sequence shown here is derived from an EMBL/GenBank/DDBJ whole genome shotgun (WGS) entry which is preliminary data.</text>
</comment>
<reference evidence="2 3" key="1">
    <citation type="submission" date="2016-06" db="EMBL/GenBank/DDBJ databases">
        <title>Living apart together: crosstalk between the core and supernumerary genomes in a fungal plant pathogen.</title>
        <authorList>
            <person name="Vanheule A."/>
            <person name="Audenaert K."/>
            <person name="Warris S."/>
            <person name="Van De Geest H."/>
            <person name="Schijlen E."/>
            <person name="Hofte M."/>
            <person name="De Saeger S."/>
            <person name="Haesaert G."/>
            <person name="Waalwijk C."/>
            <person name="Van Der Lee T."/>
        </authorList>
    </citation>
    <scope>NUCLEOTIDE SEQUENCE [LARGE SCALE GENOMIC DNA]</scope>
    <source>
        <strain evidence="2 3">2516</strain>
    </source>
</reference>
<evidence type="ECO:0000313" key="2">
    <source>
        <dbReference type="EMBL" id="OBS18153.1"/>
    </source>
</evidence>